<dbReference type="Proteomes" id="UP001458880">
    <property type="component" value="Unassembled WGS sequence"/>
</dbReference>
<feature type="compositionally biased region" description="Basic residues" evidence="1">
    <location>
        <begin position="82"/>
        <end position="92"/>
    </location>
</feature>
<feature type="compositionally biased region" description="Basic and acidic residues" evidence="1">
    <location>
        <begin position="72"/>
        <end position="81"/>
    </location>
</feature>
<dbReference type="EMBL" id="JASPKY010000336">
    <property type="protein sequence ID" value="KAK9708118.1"/>
    <property type="molecule type" value="Genomic_DNA"/>
</dbReference>
<gene>
    <name evidence="2" type="ORF">QE152_g27425</name>
</gene>
<name>A0AAW1JUS6_POPJA</name>
<keyword evidence="3" id="KW-1185">Reference proteome</keyword>
<proteinExistence type="predicted"/>
<sequence>MPRKYAFLLVCGCGATFVRSPCQRERRRRKNKHDRKGKSGNVCGHTNILWDLDLLPYVDLAEIRLGADIESRKQTEKDVSVVRKKRKQQEDM</sequence>
<feature type="region of interest" description="Disordered" evidence="1">
    <location>
        <begin position="72"/>
        <end position="92"/>
    </location>
</feature>
<reference evidence="2 3" key="1">
    <citation type="journal article" date="2024" name="BMC Genomics">
        <title>De novo assembly and annotation of Popillia japonica's genome with initial clues to its potential as an invasive pest.</title>
        <authorList>
            <person name="Cucini C."/>
            <person name="Boschi S."/>
            <person name="Funari R."/>
            <person name="Cardaioli E."/>
            <person name="Iannotti N."/>
            <person name="Marturano G."/>
            <person name="Paoli F."/>
            <person name="Bruttini M."/>
            <person name="Carapelli A."/>
            <person name="Frati F."/>
            <person name="Nardi F."/>
        </authorList>
    </citation>
    <scope>NUCLEOTIDE SEQUENCE [LARGE SCALE GENOMIC DNA]</scope>
    <source>
        <strain evidence="2">DMR45628</strain>
    </source>
</reference>
<evidence type="ECO:0000256" key="1">
    <source>
        <dbReference type="SAM" id="MobiDB-lite"/>
    </source>
</evidence>
<accession>A0AAW1JUS6</accession>
<dbReference type="AlphaFoldDB" id="A0AAW1JUS6"/>
<organism evidence="2 3">
    <name type="scientific">Popillia japonica</name>
    <name type="common">Japanese beetle</name>
    <dbReference type="NCBI Taxonomy" id="7064"/>
    <lineage>
        <taxon>Eukaryota</taxon>
        <taxon>Metazoa</taxon>
        <taxon>Ecdysozoa</taxon>
        <taxon>Arthropoda</taxon>
        <taxon>Hexapoda</taxon>
        <taxon>Insecta</taxon>
        <taxon>Pterygota</taxon>
        <taxon>Neoptera</taxon>
        <taxon>Endopterygota</taxon>
        <taxon>Coleoptera</taxon>
        <taxon>Polyphaga</taxon>
        <taxon>Scarabaeiformia</taxon>
        <taxon>Scarabaeidae</taxon>
        <taxon>Rutelinae</taxon>
        <taxon>Popillia</taxon>
    </lineage>
</organism>
<evidence type="ECO:0000313" key="2">
    <source>
        <dbReference type="EMBL" id="KAK9708118.1"/>
    </source>
</evidence>
<protein>
    <recommendedName>
        <fullName evidence="4">Secreted protein</fullName>
    </recommendedName>
</protein>
<evidence type="ECO:0000313" key="3">
    <source>
        <dbReference type="Proteomes" id="UP001458880"/>
    </source>
</evidence>
<comment type="caution">
    <text evidence="2">The sequence shown here is derived from an EMBL/GenBank/DDBJ whole genome shotgun (WGS) entry which is preliminary data.</text>
</comment>
<evidence type="ECO:0008006" key="4">
    <source>
        <dbReference type="Google" id="ProtNLM"/>
    </source>
</evidence>